<dbReference type="RefSeq" id="WP_150043747.1">
    <property type="nucleotide sequence ID" value="NZ_OW485601.1"/>
</dbReference>
<comment type="caution">
    <text evidence="1">The sequence shown here is derived from an EMBL/GenBank/DDBJ whole genome shotgun (WGS) entry which is preliminary data.</text>
</comment>
<evidence type="ECO:0000313" key="2">
    <source>
        <dbReference type="Proteomes" id="UP000325255"/>
    </source>
</evidence>
<accession>A0A5M6IND4</accession>
<dbReference type="AlphaFoldDB" id="A0A5M6IND4"/>
<proteinExistence type="predicted"/>
<dbReference type="EMBL" id="VWPK01000051">
    <property type="protein sequence ID" value="KAA5609419.1"/>
    <property type="molecule type" value="Genomic_DNA"/>
</dbReference>
<protein>
    <submittedName>
        <fullName evidence="1">Uncharacterized protein</fullName>
    </submittedName>
</protein>
<sequence>MTEIADPQTAFAILRMRPVVAPPGGASGRDRWVVDVKVRDTIHEVRVRRQSGTVCLPEDLSDDPLARPIKDAVSRHVLNALLERIRGSANHT</sequence>
<organism evidence="1 2">
    <name type="scientific">Rhodovastum atsumiense</name>
    <dbReference type="NCBI Taxonomy" id="504468"/>
    <lineage>
        <taxon>Bacteria</taxon>
        <taxon>Pseudomonadati</taxon>
        <taxon>Pseudomonadota</taxon>
        <taxon>Alphaproteobacteria</taxon>
        <taxon>Acetobacterales</taxon>
        <taxon>Acetobacteraceae</taxon>
        <taxon>Rhodovastum</taxon>
    </lineage>
</organism>
<keyword evidence="2" id="KW-1185">Reference proteome</keyword>
<evidence type="ECO:0000313" key="1">
    <source>
        <dbReference type="EMBL" id="KAA5609419.1"/>
    </source>
</evidence>
<dbReference type="Proteomes" id="UP000325255">
    <property type="component" value="Unassembled WGS sequence"/>
</dbReference>
<reference evidence="1 2" key="1">
    <citation type="submission" date="2019-09" db="EMBL/GenBank/DDBJ databases">
        <title>Genome sequence of Rhodovastum atsumiense, a diverse member of the Acetobacteraceae family of non-sulfur purple photosynthetic bacteria.</title>
        <authorList>
            <person name="Meyer T."/>
            <person name="Kyndt J."/>
        </authorList>
    </citation>
    <scope>NUCLEOTIDE SEQUENCE [LARGE SCALE GENOMIC DNA]</scope>
    <source>
        <strain evidence="1 2">DSM 21279</strain>
    </source>
</reference>
<name>A0A5M6IND4_9PROT</name>
<gene>
    <name evidence="1" type="ORF">F1189_24410</name>
</gene>